<feature type="domain" description="SAP" evidence="7">
    <location>
        <begin position="6"/>
        <end position="40"/>
    </location>
</feature>
<evidence type="ECO:0008006" key="10">
    <source>
        <dbReference type="Google" id="ProtNLM"/>
    </source>
</evidence>
<evidence type="ECO:0000256" key="4">
    <source>
        <dbReference type="ARBA" id="ARBA00023242"/>
    </source>
</evidence>
<dbReference type="Gene3D" id="1.10.720.30">
    <property type="entry name" value="SAP domain"/>
    <property type="match status" value="1"/>
</dbReference>
<feature type="compositionally biased region" description="Basic and acidic residues" evidence="5">
    <location>
        <begin position="196"/>
        <end position="289"/>
    </location>
</feature>
<dbReference type="AlphaFoldDB" id="A0A8K9XQ11"/>
<evidence type="ECO:0000259" key="6">
    <source>
        <dbReference type="PROSITE" id="PS50188"/>
    </source>
</evidence>
<feature type="compositionally biased region" description="Low complexity" evidence="5">
    <location>
        <begin position="39"/>
        <end position="53"/>
    </location>
</feature>
<comment type="subcellular location">
    <subcellularLocation>
        <location evidence="1">Nucleus</location>
    </subcellularLocation>
</comment>
<organism evidence="8 9">
    <name type="scientific">Oncorhynchus mykiss</name>
    <name type="common">Rainbow trout</name>
    <name type="synonym">Salmo gairdneri</name>
    <dbReference type="NCBI Taxonomy" id="8022"/>
    <lineage>
        <taxon>Eukaryota</taxon>
        <taxon>Metazoa</taxon>
        <taxon>Chordata</taxon>
        <taxon>Craniata</taxon>
        <taxon>Vertebrata</taxon>
        <taxon>Euteleostomi</taxon>
        <taxon>Actinopterygii</taxon>
        <taxon>Neopterygii</taxon>
        <taxon>Teleostei</taxon>
        <taxon>Protacanthopterygii</taxon>
        <taxon>Salmoniformes</taxon>
        <taxon>Salmonidae</taxon>
        <taxon>Salmoninae</taxon>
        <taxon>Oncorhynchus</taxon>
    </lineage>
</organism>
<proteinExistence type="predicted"/>
<feature type="region of interest" description="Disordered" evidence="5">
    <location>
        <begin position="897"/>
        <end position="1007"/>
    </location>
</feature>
<dbReference type="InterPro" id="IPR035778">
    <property type="entry name" value="SPRY_hnRNP_U"/>
</dbReference>
<dbReference type="SUPFAM" id="SSF49899">
    <property type="entry name" value="Concanavalin A-like lectins/glucanases"/>
    <property type="match status" value="1"/>
</dbReference>
<dbReference type="Pfam" id="PF13671">
    <property type="entry name" value="AAA_33"/>
    <property type="match status" value="1"/>
</dbReference>
<evidence type="ECO:0000256" key="5">
    <source>
        <dbReference type="SAM" id="MobiDB-lite"/>
    </source>
</evidence>
<dbReference type="GO" id="GO:0003723">
    <property type="term" value="F:RNA binding"/>
    <property type="evidence" value="ECO:0007669"/>
    <property type="project" value="TreeGrafter"/>
</dbReference>
<dbReference type="Pfam" id="PF02037">
    <property type="entry name" value="SAP"/>
    <property type="match status" value="1"/>
</dbReference>
<feature type="compositionally biased region" description="Basic and acidic residues" evidence="5">
    <location>
        <begin position="54"/>
        <end position="67"/>
    </location>
</feature>
<feature type="compositionally biased region" description="Basic and acidic residues" evidence="5">
    <location>
        <begin position="937"/>
        <end position="1007"/>
    </location>
</feature>
<reference evidence="8" key="2">
    <citation type="submission" date="2025-08" db="UniProtKB">
        <authorList>
            <consortium name="Ensembl"/>
        </authorList>
    </citation>
    <scope>IDENTIFICATION</scope>
</reference>
<keyword evidence="4" id="KW-0539">Nucleus</keyword>
<dbReference type="SUPFAM" id="SSF52540">
    <property type="entry name" value="P-loop containing nucleoside triphosphate hydrolases"/>
    <property type="match status" value="1"/>
</dbReference>
<dbReference type="CDD" id="cd12884">
    <property type="entry name" value="SPRY_hnRNP"/>
    <property type="match status" value="1"/>
</dbReference>
<evidence type="ECO:0000259" key="7">
    <source>
        <dbReference type="PROSITE" id="PS50800"/>
    </source>
</evidence>
<dbReference type="Pfam" id="PF00622">
    <property type="entry name" value="SPRY"/>
    <property type="match status" value="1"/>
</dbReference>
<evidence type="ECO:0000256" key="3">
    <source>
        <dbReference type="ARBA" id="ARBA00022553"/>
    </source>
</evidence>
<evidence type="ECO:0000256" key="1">
    <source>
        <dbReference type="ARBA" id="ARBA00004123"/>
    </source>
</evidence>
<feature type="compositionally biased region" description="Basic and acidic residues" evidence="5">
    <location>
        <begin position="693"/>
        <end position="710"/>
    </location>
</feature>
<evidence type="ECO:0000256" key="2">
    <source>
        <dbReference type="ARBA" id="ARBA00022481"/>
    </source>
</evidence>
<dbReference type="InterPro" id="IPR043136">
    <property type="entry name" value="B30.2/SPRY_sf"/>
</dbReference>
<dbReference type="SUPFAM" id="SSF68906">
    <property type="entry name" value="SAP domain"/>
    <property type="match status" value="1"/>
</dbReference>
<accession>A0A8K9XQ11</accession>
<dbReference type="InterPro" id="IPR003877">
    <property type="entry name" value="SPRY_dom"/>
</dbReference>
<feature type="compositionally biased region" description="Basic and acidic residues" evidence="5">
    <location>
        <begin position="92"/>
        <end position="102"/>
    </location>
</feature>
<feature type="compositionally biased region" description="Gly residues" evidence="5">
    <location>
        <begin position="749"/>
        <end position="762"/>
    </location>
</feature>
<feature type="region of interest" description="Disordered" evidence="5">
    <location>
        <begin position="693"/>
        <end position="809"/>
    </location>
</feature>
<dbReference type="InterPro" id="IPR013320">
    <property type="entry name" value="ConA-like_dom_sf"/>
</dbReference>
<dbReference type="PROSITE" id="PS50188">
    <property type="entry name" value="B302_SPRY"/>
    <property type="match status" value="1"/>
</dbReference>
<dbReference type="InterPro" id="IPR036361">
    <property type="entry name" value="SAP_dom_sf"/>
</dbReference>
<dbReference type="GO" id="GO:0005634">
    <property type="term" value="C:nucleus"/>
    <property type="evidence" value="ECO:0007669"/>
    <property type="project" value="UniProtKB-SubCell"/>
</dbReference>
<feature type="domain" description="B30.2/SPRY" evidence="6">
    <location>
        <begin position="288"/>
        <end position="486"/>
    </location>
</feature>
<dbReference type="SMART" id="SM00449">
    <property type="entry name" value="SPRY"/>
    <property type="match status" value="1"/>
</dbReference>
<sequence length="1007" mass="115117">MRSAEVKKLKVNELKEELRRRSLDTKGLKADLVERLNAALEAEAAEPGGAARGTPEHEPEEEQRGDGEEGFGDEGFPNKDPLDIGAGGAPEEESRGMEREESSDSDLGFSMPDFTADVPLPVPVFKTEETQSEETPEYHETKLSLAEQQQRQSERKQEYEGKVEVKKEDEEKKEEEQQRDQEQPDLQPQPGVGPTHKWEEMKEQKAEQKAEQTKMEEGDRQEGDRQEGDRQEGDRQEGDRQEGDRQEGDRQEGDRQEGDRQEGDRQGRKRPHEEDRGYGHYEHRDDKRSRSPQPPAEEEEEDFDDTLVALDTYNCDLHFKVSRDHYSGYPLTVEGFAYLWAGARASYGVSKGKVCYEMKILEEIAVKHLPSSEPDPHVVRIGWSLDSCSTQLGEEAFSFGYGGTGKKSSDCKFEDYGEKFGENDVIGCFIDFDAGGEEVKIAFSKNGVWLDVGFQVSREELAGRPLFPHVLVKNCAIEFNFGQKEEPFHPPPEGYRFIQTIGIEDRTRGAVGPASKADCEILMMVGLPACGKTTWASKHTESHPEMKYNTLGTNAIMEKMKVMGLRRQKNYAGRWDVLIQQATQCLNRLIQIAARKRRNYILDQTNVYGSAQRRKMRPFEGFQRKAIVICPTEEDFKERTLRQTDEQGKDVPDQAVLEMKANFLLPEPSDFLEEVIFVELQREEAFNLVKEYNEEGRKAGPPPDKRHDNRPGGFRGNGGGYQRYDDRGGPRGGVGYQSRDAGGYRRGNNRGGYTGNRWGGNGNYREGGSSAPRAGYNRNQQSGGYNRPAPYSKGGYNQSYNPSSYNQGNYQQGYTYGSYSQYPGYSQTQSYSESTPAAAGQTYSQQQNYNQQYQQYAQQWQQYYQNQSQWNQYYGQYGNYAGQGQGQQVEALLDDSPQLQQRGHSREDTREDTTERTQQRGHNREDTAERTRHRGHSREDTTERTQQRGHNREDTAERTRQRGHSREDTTERTRQRGHSREDTTERTQQRGHSREDTTERRTQQSMD</sequence>
<reference evidence="8" key="3">
    <citation type="submission" date="2025-09" db="UniProtKB">
        <authorList>
            <consortium name="Ensembl"/>
        </authorList>
    </citation>
    <scope>IDENTIFICATION</scope>
</reference>
<dbReference type="InterPro" id="IPR003034">
    <property type="entry name" value="SAP_dom"/>
</dbReference>
<dbReference type="GO" id="GO:0000380">
    <property type="term" value="P:alternative mRNA splicing, via spliceosome"/>
    <property type="evidence" value="ECO:0007669"/>
    <property type="project" value="TreeGrafter"/>
</dbReference>
<keyword evidence="3" id="KW-0597">Phosphoprotein</keyword>
<dbReference type="InterPro" id="IPR027417">
    <property type="entry name" value="P-loop_NTPase"/>
</dbReference>
<name>A0A8K9XQ11_ONCMY</name>
<reference evidence="8" key="1">
    <citation type="submission" date="2020-07" db="EMBL/GenBank/DDBJ databases">
        <title>A long reads based de novo assembly of the rainbow trout Arlee double haploid line genome.</title>
        <authorList>
            <person name="Gao G."/>
            <person name="Palti Y."/>
        </authorList>
    </citation>
    <scope>NUCLEOTIDE SEQUENCE [LARGE SCALE GENOMIC DNA]</scope>
</reference>
<dbReference type="InterPro" id="IPR001870">
    <property type="entry name" value="B30.2/SPRY"/>
</dbReference>
<dbReference type="FunFam" id="3.40.50.300:FF:000355">
    <property type="entry name" value="Heterogeneous nuclear ribonucleoprotein U-like 1, isoform CRA_a"/>
    <property type="match status" value="1"/>
</dbReference>
<dbReference type="Gene3D" id="2.60.120.920">
    <property type="match status" value="1"/>
</dbReference>
<protein>
    <recommendedName>
        <fullName evidence="10">SAP domain-containing protein</fullName>
    </recommendedName>
</protein>
<dbReference type="Gene3D" id="3.40.50.300">
    <property type="entry name" value="P-loop containing nucleotide triphosphate hydrolases"/>
    <property type="match status" value="1"/>
</dbReference>
<feature type="region of interest" description="Disordered" evidence="5">
    <location>
        <begin position="39"/>
        <end position="303"/>
    </location>
</feature>
<dbReference type="GeneTree" id="ENSGT00940000157823"/>
<dbReference type="PROSITE" id="PS50800">
    <property type="entry name" value="SAP"/>
    <property type="match status" value="1"/>
</dbReference>
<keyword evidence="9" id="KW-1185">Reference proteome</keyword>
<feature type="compositionally biased region" description="Basic and acidic residues" evidence="5">
    <location>
        <begin position="152"/>
        <end position="182"/>
    </location>
</feature>
<dbReference type="PANTHER" id="PTHR12381:SF41">
    <property type="entry name" value="HETEROGENEOUS NUCLEAR RIBONUCLEOPROTEIN U-LIKE PROTEIN 1"/>
    <property type="match status" value="1"/>
</dbReference>
<evidence type="ECO:0000313" key="8">
    <source>
        <dbReference type="Ensembl" id="ENSOMYP00000136913.1"/>
    </source>
</evidence>
<dbReference type="SMART" id="SM00513">
    <property type="entry name" value="SAP"/>
    <property type="match status" value="1"/>
</dbReference>
<evidence type="ECO:0000313" key="9">
    <source>
        <dbReference type="Proteomes" id="UP000694395"/>
    </source>
</evidence>
<dbReference type="PANTHER" id="PTHR12381">
    <property type="entry name" value="HETEROGENEOUS NUCLEAR RIBONUCLEOPROTEIN U FAMILY MEMBER"/>
    <property type="match status" value="1"/>
</dbReference>
<keyword evidence="2" id="KW-0488">Methylation</keyword>
<dbReference type="Ensembl" id="ENSOMYT00000142363.1">
    <property type="protein sequence ID" value="ENSOMYP00000136913.1"/>
    <property type="gene ID" value="ENSOMYG00000036320.2"/>
</dbReference>
<dbReference type="Proteomes" id="UP000694395">
    <property type="component" value="Chromosome 24"/>
</dbReference>
<feature type="compositionally biased region" description="Basic and acidic residues" evidence="5">
    <location>
        <begin position="904"/>
        <end position="930"/>
    </location>
</feature>
<dbReference type="FunFam" id="2.60.120.920:FF:000006">
    <property type="entry name" value="heterogeneous nuclear ribonucleoprotein U isoform X1"/>
    <property type="match status" value="1"/>
</dbReference>